<gene>
    <name evidence="2" type="ORF">ERL59_11790</name>
</gene>
<dbReference type="Pfam" id="PF00581">
    <property type="entry name" value="Rhodanese"/>
    <property type="match status" value="1"/>
</dbReference>
<evidence type="ECO:0000313" key="3">
    <source>
        <dbReference type="Proteomes" id="UP000448943"/>
    </source>
</evidence>
<evidence type="ECO:0000313" key="2">
    <source>
        <dbReference type="EMBL" id="NBI29640.1"/>
    </source>
</evidence>
<dbReference type="PROSITE" id="PS00380">
    <property type="entry name" value="RHODANESE_1"/>
    <property type="match status" value="1"/>
</dbReference>
<name>A0A6N9Q4E0_9BACL</name>
<dbReference type="InterPro" id="IPR050229">
    <property type="entry name" value="GlpE_sulfurtransferase"/>
</dbReference>
<accession>A0A6N9Q4E0</accession>
<feature type="domain" description="Rhodanese" evidence="1">
    <location>
        <begin position="45"/>
        <end position="135"/>
    </location>
</feature>
<dbReference type="OrthoDB" id="9800872at2"/>
<proteinExistence type="predicted"/>
<sequence>MNTKPKFSLVLQSEAADPKIAFLHFTSKLAFEKDVADLLIDLKKGCDHFILVDVREPSSYEECHIPGAISLPTNQINAKTTDSFPKEKVMITYCWGPACNGATKAAAKFAELGFKVKELIGGIEYWRNEGGEVEGALGKEAPLYWKMKS</sequence>
<dbReference type="InterPro" id="IPR001763">
    <property type="entry name" value="Rhodanese-like_dom"/>
</dbReference>
<dbReference type="SMART" id="SM00450">
    <property type="entry name" value="RHOD"/>
    <property type="match status" value="1"/>
</dbReference>
<dbReference type="Gene3D" id="3.40.250.10">
    <property type="entry name" value="Rhodanese-like domain"/>
    <property type="match status" value="1"/>
</dbReference>
<dbReference type="Proteomes" id="UP000448943">
    <property type="component" value="Unassembled WGS sequence"/>
</dbReference>
<organism evidence="2 3">
    <name type="scientific">Chengkuizengella marina</name>
    <dbReference type="NCBI Taxonomy" id="2507566"/>
    <lineage>
        <taxon>Bacteria</taxon>
        <taxon>Bacillati</taxon>
        <taxon>Bacillota</taxon>
        <taxon>Bacilli</taxon>
        <taxon>Bacillales</taxon>
        <taxon>Paenibacillaceae</taxon>
        <taxon>Chengkuizengella</taxon>
    </lineage>
</organism>
<evidence type="ECO:0000259" key="1">
    <source>
        <dbReference type="PROSITE" id="PS50206"/>
    </source>
</evidence>
<dbReference type="PANTHER" id="PTHR43031:SF1">
    <property type="entry name" value="PYRIDINE NUCLEOTIDE-DISULPHIDE OXIDOREDUCTASE"/>
    <property type="match status" value="1"/>
</dbReference>
<protein>
    <submittedName>
        <fullName evidence="2">Rhodanese-like domain-containing protein</fullName>
    </submittedName>
</protein>
<dbReference type="SUPFAM" id="SSF52821">
    <property type="entry name" value="Rhodanese/Cell cycle control phosphatase"/>
    <property type="match status" value="1"/>
</dbReference>
<comment type="caution">
    <text evidence="2">The sequence shown here is derived from an EMBL/GenBank/DDBJ whole genome shotgun (WGS) entry which is preliminary data.</text>
</comment>
<dbReference type="PANTHER" id="PTHR43031">
    <property type="entry name" value="FAD-DEPENDENT OXIDOREDUCTASE"/>
    <property type="match status" value="1"/>
</dbReference>
<keyword evidence="3" id="KW-1185">Reference proteome</keyword>
<dbReference type="InterPro" id="IPR001307">
    <property type="entry name" value="Thiosulphate_STrfase_CS"/>
</dbReference>
<dbReference type="InterPro" id="IPR036873">
    <property type="entry name" value="Rhodanese-like_dom_sf"/>
</dbReference>
<dbReference type="PROSITE" id="PS50206">
    <property type="entry name" value="RHODANESE_3"/>
    <property type="match status" value="1"/>
</dbReference>
<dbReference type="RefSeq" id="WP_160646451.1">
    <property type="nucleotide sequence ID" value="NZ_SIJB01000027.1"/>
</dbReference>
<dbReference type="EMBL" id="SIJB01000027">
    <property type="protein sequence ID" value="NBI29640.1"/>
    <property type="molecule type" value="Genomic_DNA"/>
</dbReference>
<reference evidence="2 3" key="1">
    <citation type="submission" date="2019-01" db="EMBL/GenBank/DDBJ databases">
        <title>Chengkuizengella sp. nov., isolated from deep-sea sediment of East Pacific Ocean.</title>
        <authorList>
            <person name="Yang J."/>
            <person name="Lai Q."/>
            <person name="Shao Z."/>
        </authorList>
    </citation>
    <scope>NUCLEOTIDE SEQUENCE [LARGE SCALE GENOMIC DNA]</scope>
    <source>
        <strain evidence="2 3">YPA3-1-1</strain>
    </source>
</reference>
<dbReference type="AlphaFoldDB" id="A0A6N9Q4E0"/>
<dbReference type="GO" id="GO:0004792">
    <property type="term" value="F:thiosulfate-cyanide sulfurtransferase activity"/>
    <property type="evidence" value="ECO:0007669"/>
    <property type="project" value="InterPro"/>
</dbReference>